<dbReference type="Pfam" id="PF19266">
    <property type="entry name" value="CIS_tube"/>
    <property type="match status" value="1"/>
</dbReference>
<comment type="caution">
    <text evidence="2">The sequence shown here is derived from an EMBL/GenBank/DDBJ whole genome shotgun (WGS) entry which is preliminary data.</text>
</comment>
<dbReference type="EMBL" id="JBHUOM010000007">
    <property type="protein sequence ID" value="MFD2934928.1"/>
    <property type="molecule type" value="Genomic_DNA"/>
</dbReference>
<evidence type="ECO:0000313" key="2">
    <source>
        <dbReference type="EMBL" id="MFD2934928.1"/>
    </source>
</evidence>
<organism evidence="2 3">
    <name type="scientific">Spirosoma flavum</name>
    <dbReference type="NCBI Taxonomy" id="2048557"/>
    <lineage>
        <taxon>Bacteria</taxon>
        <taxon>Pseudomonadati</taxon>
        <taxon>Bacteroidota</taxon>
        <taxon>Cytophagia</taxon>
        <taxon>Cytophagales</taxon>
        <taxon>Cytophagaceae</taxon>
        <taxon>Spirosoma</taxon>
    </lineage>
</organism>
<proteinExistence type="predicted"/>
<evidence type="ECO:0000313" key="3">
    <source>
        <dbReference type="Proteomes" id="UP001597512"/>
    </source>
</evidence>
<name>A0ABW6ALE6_9BACT</name>
<dbReference type="RefSeq" id="WP_381501866.1">
    <property type="nucleotide sequence ID" value="NZ_JBHUOM010000007.1"/>
</dbReference>
<reference evidence="3" key="1">
    <citation type="journal article" date="2019" name="Int. J. Syst. Evol. Microbiol.">
        <title>The Global Catalogue of Microorganisms (GCM) 10K type strain sequencing project: providing services to taxonomists for standard genome sequencing and annotation.</title>
        <authorList>
            <consortium name="The Broad Institute Genomics Platform"/>
            <consortium name="The Broad Institute Genome Sequencing Center for Infectious Disease"/>
            <person name="Wu L."/>
            <person name="Ma J."/>
        </authorList>
    </citation>
    <scope>NUCLEOTIDE SEQUENCE [LARGE SCALE GENOMIC DNA]</scope>
    <source>
        <strain evidence="3">KCTC 52490</strain>
    </source>
</reference>
<evidence type="ECO:0000259" key="1">
    <source>
        <dbReference type="Pfam" id="PF19266"/>
    </source>
</evidence>
<sequence>MEKLKIIAYSDEKFSKYAGKYTVQVNPANFSHNRQVNYASPDIVGGAGKSQKFVDMGEEKLSFELTIDGTGIVDKKRTNVSQEIADLQKILYTYQGVSHHPNYIQLTWGSFLFKGVLNDMSVKYTLFRSDGFPLRVTVALNFTGFADPLTLARKADRQSSDLTHLYVVKIGDNLPLICYHYYGKPDYYIQVARFNGLATFRRLTPGTTLALPSLK</sequence>
<accession>A0ABW6ALE6</accession>
<dbReference type="Proteomes" id="UP001597512">
    <property type="component" value="Unassembled WGS sequence"/>
</dbReference>
<feature type="domain" description="Contractile injection system tube protein N-terminal" evidence="1">
    <location>
        <begin position="1"/>
        <end position="148"/>
    </location>
</feature>
<dbReference type="InterPro" id="IPR045361">
    <property type="entry name" value="CIS_tube_prot_N"/>
</dbReference>
<keyword evidence="3" id="KW-1185">Reference proteome</keyword>
<gene>
    <name evidence="2" type="ORF">ACFS25_14125</name>
</gene>
<protein>
    <recommendedName>
        <fullName evidence="1">Contractile injection system tube protein N-terminal domain-containing protein</fullName>
    </recommendedName>
</protein>